<evidence type="ECO:0000256" key="10">
    <source>
        <dbReference type="ARBA" id="ARBA00022839"/>
    </source>
</evidence>
<dbReference type="OrthoDB" id="5072at2759"/>
<comment type="subcellular location">
    <subcellularLocation>
        <location evidence="1">Nucleus</location>
        <location evidence="1">Nucleolus</location>
    </subcellularLocation>
    <subcellularLocation>
        <location evidence="2">Nucleus</location>
        <location evidence="2">Nucleoplasm</location>
    </subcellularLocation>
</comment>
<comment type="similarity">
    <text evidence="3">Belongs to the NOP53 family.</text>
</comment>
<dbReference type="InterPro" id="IPR013520">
    <property type="entry name" value="Ribonucl_H"/>
</dbReference>
<dbReference type="CDD" id="cd06144">
    <property type="entry name" value="REX4_like"/>
    <property type="match status" value="1"/>
</dbReference>
<dbReference type="Pfam" id="PF00929">
    <property type="entry name" value="RNase_T"/>
    <property type="match status" value="1"/>
</dbReference>
<dbReference type="Pfam" id="PF07767">
    <property type="entry name" value="Nop53"/>
    <property type="match status" value="1"/>
</dbReference>
<evidence type="ECO:0000256" key="2">
    <source>
        <dbReference type="ARBA" id="ARBA00004642"/>
    </source>
</evidence>
<evidence type="ECO:0000256" key="12">
    <source>
        <dbReference type="ARBA" id="ARBA00025599"/>
    </source>
</evidence>
<gene>
    <name evidence="14" type="ORF">BDV37DRAFT_270850</name>
</gene>
<keyword evidence="10" id="KW-0269">Exonuclease</keyword>
<dbReference type="GO" id="GO:0006364">
    <property type="term" value="P:rRNA processing"/>
    <property type="evidence" value="ECO:0007669"/>
    <property type="project" value="InterPro"/>
</dbReference>
<dbReference type="AlphaFoldDB" id="A0A5N7DFE4"/>
<comment type="similarity">
    <text evidence="4">Belongs to the REXO4 family.</text>
</comment>
<dbReference type="GO" id="GO:0008408">
    <property type="term" value="F:3'-5' exonuclease activity"/>
    <property type="evidence" value="ECO:0007669"/>
    <property type="project" value="InterPro"/>
</dbReference>
<dbReference type="GO" id="GO:0005730">
    <property type="term" value="C:nucleolus"/>
    <property type="evidence" value="ECO:0007669"/>
    <property type="project" value="UniProtKB-SubCell"/>
</dbReference>
<dbReference type="Gene3D" id="3.30.420.10">
    <property type="entry name" value="Ribonuclease H-like superfamily/Ribonuclease H"/>
    <property type="match status" value="1"/>
</dbReference>
<evidence type="ECO:0000256" key="4">
    <source>
        <dbReference type="ARBA" id="ARBA00010489"/>
    </source>
</evidence>
<feature type="compositionally biased region" description="Basic residues" evidence="13">
    <location>
        <begin position="276"/>
        <end position="293"/>
    </location>
</feature>
<feature type="region of interest" description="Disordered" evidence="13">
    <location>
        <begin position="748"/>
        <end position="772"/>
    </location>
</feature>
<evidence type="ECO:0000256" key="7">
    <source>
        <dbReference type="ARBA" id="ARBA00022517"/>
    </source>
</evidence>
<dbReference type="SMART" id="SM00479">
    <property type="entry name" value="EXOIII"/>
    <property type="match status" value="1"/>
</dbReference>
<feature type="compositionally biased region" description="Basic and acidic residues" evidence="13">
    <location>
        <begin position="504"/>
        <end position="517"/>
    </location>
</feature>
<feature type="compositionally biased region" description="Basic and acidic residues" evidence="13">
    <location>
        <begin position="220"/>
        <end position="258"/>
    </location>
</feature>
<organism evidence="14 15">
    <name type="scientific">Aspergillus pseudonomiae</name>
    <dbReference type="NCBI Taxonomy" id="1506151"/>
    <lineage>
        <taxon>Eukaryota</taxon>
        <taxon>Fungi</taxon>
        <taxon>Dikarya</taxon>
        <taxon>Ascomycota</taxon>
        <taxon>Pezizomycotina</taxon>
        <taxon>Eurotiomycetes</taxon>
        <taxon>Eurotiomycetidae</taxon>
        <taxon>Eurotiales</taxon>
        <taxon>Aspergillaceae</taxon>
        <taxon>Aspergillus</taxon>
        <taxon>Aspergillus subgen. Circumdati</taxon>
    </lineage>
</organism>
<feature type="compositionally biased region" description="Basic and acidic residues" evidence="13">
    <location>
        <begin position="294"/>
        <end position="334"/>
    </location>
</feature>
<sequence length="772" mass="87910">MSPSTDAPKQFSQPSRKGKKAWRKNVDVTEVQEGLRLLKDEEIKGGVLAEKPSEELFTFDTTGSTEIRKAFEKQHKPLKSEEIIAQRSVIPAVDTRKRNNSKVTDGVLEPKTKKHKSDWVTRKDWLRLKQVAKEGKPTKKVTEGEFYDPWVDAEDPTPVEDPQFDFLEKPKPKVAPVTLKESPISLAANGKAIPAVRTPNAGTSYNPTFEDWDSLLQEQGAKEVEAEKKRLEEERKEEERQRLIAEAKDDDGEVKSDDESAWEGFESEYETPDWLKKKRPERKTKAQRNKINRRKEAERQAKWEAQMKKKEDQVELAKSLAEKLEQQALERAESSDSEGEGDDTVLRRKPLGGRTYAPDQKLEVVLPDELQDSLRLLKPEGNLLDDRFRTLIVQGKLESRKPVSQPKKAKRKLTEKWGYKDFKVPGLAIYRIYRRFWKAAPAHQISFLTQCNKTHLTIGMDVKNLSSNWKKLQETLKQNPTSSSTKRKTSDREGQNGVLKKRKTETVEGKTKLEQSRVSKKRKRMADSAADGGKDVVQEAAVKSISRKNSTASIAPRPEVKIAKVNEGRSPTAELGKYVAMDCEMVGVGPNPDNDSALARVSIVNFNGEQVYDSFVRPKEMVTDWRTHVSGILPKHMVEARSLEQVQKDVAELMDGRILVGHALRNDLDALLLSHPKRDIRDTSKHPPYRKIAGGGSPRLKMLASEFLGLDIQSGAHSSVEDAKATMLLYRRDKDEFEKEHLKKWPVRVVVEKENGDDQKKKKKKKKKTRKR</sequence>
<dbReference type="RefSeq" id="XP_031942426.1">
    <property type="nucleotide sequence ID" value="XM_032084622.1"/>
</dbReference>
<dbReference type="GO" id="GO:0008097">
    <property type="term" value="F:5S rRNA binding"/>
    <property type="evidence" value="ECO:0007669"/>
    <property type="project" value="TreeGrafter"/>
</dbReference>
<feature type="compositionally biased region" description="Basic residues" evidence="13">
    <location>
        <begin position="761"/>
        <end position="772"/>
    </location>
</feature>
<feature type="compositionally biased region" description="Acidic residues" evidence="13">
    <location>
        <begin position="259"/>
        <end position="271"/>
    </location>
</feature>
<evidence type="ECO:0000256" key="6">
    <source>
        <dbReference type="ARBA" id="ARBA00018339"/>
    </source>
</evidence>
<evidence type="ECO:0000313" key="14">
    <source>
        <dbReference type="EMBL" id="KAE8405107.1"/>
    </source>
</evidence>
<dbReference type="GO" id="GO:0000027">
    <property type="term" value="P:ribosomal large subunit assembly"/>
    <property type="evidence" value="ECO:0007669"/>
    <property type="project" value="TreeGrafter"/>
</dbReference>
<keyword evidence="8" id="KW-0540">Nuclease</keyword>
<feature type="region of interest" description="Disordered" evidence="13">
    <location>
        <begin position="1"/>
        <end position="25"/>
    </location>
</feature>
<reference evidence="14 15" key="1">
    <citation type="submission" date="2019-04" db="EMBL/GenBank/DDBJ databases">
        <authorList>
            <consortium name="DOE Joint Genome Institute"/>
            <person name="Mondo S."/>
            <person name="Kjaerbolling I."/>
            <person name="Vesth T."/>
            <person name="Frisvad J.C."/>
            <person name="Nybo J.L."/>
            <person name="Theobald S."/>
            <person name="Kildgaard S."/>
            <person name="Isbrandt T."/>
            <person name="Kuo A."/>
            <person name="Sato A."/>
            <person name="Lyhne E.K."/>
            <person name="Kogle M.E."/>
            <person name="Wiebenga A."/>
            <person name="Kun R.S."/>
            <person name="Lubbers R.J."/>
            <person name="Makela M.R."/>
            <person name="Barry K."/>
            <person name="Chovatia M."/>
            <person name="Clum A."/>
            <person name="Daum C."/>
            <person name="Haridas S."/>
            <person name="He G."/>
            <person name="LaButti K."/>
            <person name="Lipzen A."/>
            <person name="Riley R."/>
            <person name="Salamov A."/>
            <person name="Simmons B.A."/>
            <person name="Magnuson J.K."/>
            <person name="Henrissat B."/>
            <person name="Mortensen U.H."/>
            <person name="Larsen T.O."/>
            <person name="Devries R.P."/>
            <person name="Grigoriev I.V."/>
            <person name="Machida M."/>
            <person name="Baker S.E."/>
            <person name="Andersen M.R."/>
            <person name="Cantor M.N."/>
            <person name="Hua S.X."/>
        </authorList>
    </citation>
    <scope>NUCLEOTIDE SEQUENCE [LARGE SCALE GENOMIC DNA]</scope>
    <source>
        <strain evidence="14 15">CBS 119388</strain>
    </source>
</reference>
<dbReference type="GO" id="GO:0005654">
    <property type="term" value="C:nucleoplasm"/>
    <property type="evidence" value="ECO:0007669"/>
    <property type="project" value="UniProtKB-SubCell"/>
</dbReference>
<dbReference type="InterPro" id="IPR037431">
    <property type="entry name" value="REX4_DEDDh_dom"/>
</dbReference>
<feature type="region of interest" description="Disordered" evidence="13">
    <location>
        <begin position="95"/>
        <end position="114"/>
    </location>
</feature>
<evidence type="ECO:0000256" key="9">
    <source>
        <dbReference type="ARBA" id="ARBA00022801"/>
    </source>
</evidence>
<evidence type="ECO:0000256" key="13">
    <source>
        <dbReference type="SAM" id="MobiDB-lite"/>
    </source>
</evidence>
<name>A0A5N7DFE4_9EURO</name>
<feature type="compositionally biased region" description="Basic and acidic residues" evidence="13">
    <location>
        <begin position="750"/>
        <end position="760"/>
    </location>
</feature>
<proteinExistence type="inferred from homology"/>
<accession>A0A5N7DFE4</accession>
<dbReference type="InterPro" id="IPR036397">
    <property type="entry name" value="RNaseH_sf"/>
</dbReference>
<keyword evidence="9" id="KW-0378">Hydrolase</keyword>
<dbReference type="GeneID" id="43669313"/>
<evidence type="ECO:0000256" key="1">
    <source>
        <dbReference type="ARBA" id="ARBA00004604"/>
    </source>
</evidence>
<protein>
    <recommendedName>
        <fullName evidence="5">RNA exonuclease 4</fullName>
    </recommendedName>
    <alternativeName>
        <fullName evidence="6">Ribosome biogenesis protein NOP53</fullName>
    </alternativeName>
</protein>
<keyword evidence="15" id="KW-1185">Reference proteome</keyword>
<accession>A0A5N6IFG8</accession>
<feature type="region of interest" description="Disordered" evidence="13">
    <location>
        <begin position="195"/>
        <end position="354"/>
    </location>
</feature>
<evidence type="ECO:0000256" key="5">
    <source>
        <dbReference type="ARBA" id="ARBA00016937"/>
    </source>
</evidence>
<dbReference type="SUPFAM" id="SSF53098">
    <property type="entry name" value="Ribonuclease H-like"/>
    <property type="match status" value="1"/>
</dbReference>
<dbReference type="FunFam" id="3.30.420.10:FF:000007">
    <property type="entry name" value="Interferon-stimulated exonuclease gene 20"/>
    <property type="match status" value="1"/>
</dbReference>
<comment type="function">
    <text evidence="12">Exoribonuclease involved in ribosome biosynthesis. Involved in the processing of ITS1, the internal transcribed spacer localized between the 18S and 5.8S rRNAs.</text>
</comment>
<evidence type="ECO:0000256" key="8">
    <source>
        <dbReference type="ARBA" id="ARBA00022722"/>
    </source>
</evidence>
<dbReference type="EMBL" id="ML736762">
    <property type="protein sequence ID" value="KAE8405107.1"/>
    <property type="molecule type" value="Genomic_DNA"/>
</dbReference>
<evidence type="ECO:0000313" key="15">
    <source>
        <dbReference type="Proteomes" id="UP000325579"/>
    </source>
</evidence>
<keyword evidence="11" id="KW-0539">Nucleus</keyword>
<dbReference type="Proteomes" id="UP000325579">
    <property type="component" value="Unassembled WGS sequence"/>
</dbReference>
<keyword evidence="7" id="KW-0690">Ribosome biogenesis</keyword>
<dbReference type="InterPro" id="IPR011687">
    <property type="entry name" value="Nop53/GLTSCR2"/>
</dbReference>
<evidence type="ECO:0000256" key="11">
    <source>
        <dbReference type="ARBA" id="ARBA00023242"/>
    </source>
</evidence>
<feature type="region of interest" description="Disordered" evidence="13">
    <location>
        <begin position="474"/>
        <end position="534"/>
    </location>
</feature>
<dbReference type="InterPro" id="IPR012337">
    <property type="entry name" value="RNaseH-like_sf"/>
</dbReference>
<feature type="compositionally biased region" description="Polar residues" evidence="13">
    <location>
        <begin position="1"/>
        <end position="15"/>
    </location>
</feature>
<dbReference type="PANTHER" id="PTHR14211:SF7">
    <property type="entry name" value="RIBOSOME BIOGENESIS PROTEIN NOP53"/>
    <property type="match status" value="1"/>
</dbReference>
<dbReference type="PANTHER" id="PTHR14211">
    <property type="entry name" value="GLIOMA SUPPRESSOR CANDIDATE REGION GENE 2"/>
    <property type="match status" value="1"/>
</dbReference>
<evidence type="ECO:0000256" key="3">
    <source>
        <dbReference type="ARBA" id="ARBA00008838"/>
    </source>
</evidence>